<sequence>MEIYLAFGTLIFLFILGNLAFHNYNKNKHEKFLASLSGKGFIKLNSINTDIDISSSNSIYNYQINKSTIILLNDHIFLLIKSKIFNVAQPILQISRIENRENFAYIWEKINYISKQKADDKIRIKGYSKRGLAKIDYRIILDFSGKKCDLIYFKF</sequence>
<dbReference type="EMBL" id="JAPDHW010000001">
    <property type="protein sequence ID" value="MCW3167352.1"/>
    <property type="molecule type" value="Genomic_DNA"/>
</dbReference>
<dbReference type="Proteomes" id="UP001163731">
    <property type="component" value="Unassembled WGS sequence"/>
</dbReference>
<comment type="caution">
    <text evidence="1">The sequence shown here is derived from an EMBL/GenBank/DDBJ whole genome shotgun (WGS) entry which is preliminary data.</text>
</comment>
<name>A0ABT3HU92_9FLAO</name>
<gene>
    <name evidence="1" type="ORF">OMO38_02315</name>
</gene>
<protein>
    <submittedName>
        <fullName evidence="1">Uncharacterized protein</fullName>
    </submittedName>
</protein>
<dbReference type="RefSeq" id="WP_264748632.1">
    <property type="nucleotide sequence ID" value="NZ_JAPDHW010000001.1"/>
</dbReference>
<organism evidence="1 2">
    <name type="scientific">Chryseobacterium kimseyorum</name>
    <dbReference type="NCBI Taxonomy" id="2984028"/>
    <lineage>
        <taxon>Bacteria</taxon>
        <taxon>Pseudomonadati</taxon>
        <taxon>Bacteroidota</taxon>
        <taxon>Flavobacteriia</taxon>
        <taxon>Flavobacteriales</taxon>
        <taxon>Weeksellaceae</taxon>
        <taxon>Chryseobacterium group</taxon>
        <taxon>Chryseobacterium</taxon>
    </lineage>
</organism>
<accession>A0ABT3HU92</accession>
<evidence type="ECO:0000313" key="2">
    <source>
        <dbReference type="Proteomes" id="UP001163731"/>
    </source>
</evidence>
<evidence type="ECO:0000313" key="1">
    <source>
        <dbReference type="EMBL" id="MCW3167352.1"/>
    </source>
</evidence>
<keyword evidence="2" id="KW-1185">Reference proteome</keyword>
<reference evidence="1" key="1">
    <citation type="submission" date="2022-10" db="EMBL/GenBank/DDBJ databases">
        <title>Chryseobacterium babae sp. nov. isolated from the gut of the beetle Oryctes rhinoceros, and Chryseobacterium kimseyorum sp. nov., isolated from a stick insect rearing cage.</title>
        <authorList>
            <person name="Shelomi M."/>
            <person name="Han C.-J."/>
            <person name="Chen W.-M."/>
            <person name="Chen H.-K."/>
            <person name="Liaw S.-J."/>
            <person name="Muhle E."/>
            <person name="Clermont D."/>
        </authorList>
    </citation>
    <scope>NUCLEOTIDE SEQUENCE</scope>
    <source>
        <strain evidence="1">09-1422</strain>
    </source>
</reference>
<proteinExistence type="predicted"/>